<proteinExistence type="inferred from homology"/>
<evidence type="ECO:0000256" key="3">
    <source>
        <dbReference type="ARBA" id="ARBA00023172"/>
    </source>
</evidence>
<keyword evidence="6" id="KW-1185">Reference proteome</keyword>
<dbReference type="InterPro" id="IPR002104">
    <property type="entry name" value="Integrase_catalytic"/>
</dbReference>
<evidence type="ECO:0000256" key="1">
    <source>
        <dbReference type="ARBA" id="ARBA00008857"/>
    </source>
</evidence>
<dbReference type="GO" id="GO:0003677">
    <property type="term" value="F:DNA binding"/>
    <property type="evidence" value="ECO:0007669"/>
    <property type="project" value="UniProtKB-KW"/>
</dbReference>
<dbReference type="PANTHER" id="PTHR30349">
    <property type="entry name" value="PHAGE INTEGRASE-RELATED"/>
    <property type="match status" value="1"/>
</dbReference>
<sequence length="364" mass="41125">MKMKMPVPKQLPSGAWRCQITVDGKRASVTDEDPEMAQAKAVALRAKLIEQSKTPKDSITLKSAIEGYIAERDNVLSPSTIRGYHVVMDNRFPELMKTKVRDIDESSLQRAINKEAKSKSAKTIKNGMGLVISVVSRYKPINMKLLKYPQRVPVEHAYLDGDQIVRLITACEGDIAEIPILLGLWLGLRRSEIMGLRWESIDLENRKIRVERSMVIDKDDNIVIKDVMKTETSNRVLDCPAYIVAKLESYQPCPDRRVGPVFHIHYNTIYKNLEKICNRCGLPFVGVHGLRHTNASVMLSLGIVDKVAMARGGWSSKETMERIYQHIFSSDKQAADSAINQYFDQLIAHENAHEETEPVAPQQV</sequence>
<dbReference type="InterPro" id="IPR050090">
    <property type="entry name" value="Tyrosine_recombinase_XerCD"/>
</dbReference>
<dbReference type="Proteomes" id="UP000661435">
    <property type="component" value="Unassembled WGS sequence"/>
</dbReference>
<comment type="similarity">
    <text evidence="1">Belongs to the 'phage' integrase family.</text>
</comment>
<dbReference type="InterPro" id="IPR013762">
    <property type="entry name" value="Integrase-like_cat_sf"/>
</dbReference>
<evidence type="ECO:0000259" key="4">
    <source>
        <dbReference type="PROSITE" id="PS51898"/>
    </source>
</evidence>
<dbReference type="SUPFAM" id="SSF56349">
    <property type="entry name" value="DNA breaking-rejoining enzymes"/>
    <property type="match status" value="1"/>
</dbReference>
<dbReference type="InterPro" id="IPR011010">
    <property type="entry name" value="DNA_brk_join_enz"/>
</dbReference>
<dbReference type="GO" id="GO:0006310">
    <property type="term" value="P:DNA recombination"/>
    <property type="evidence" value="ECO:0007669"/>
    <property type="project" value="UniProtKB-KW"/>
</dbReference>
<protein>
    <submittedName>
        <fullName evidence="5">Site-specific integrase</fullName>
    </submittedName>
</protein>
<dbReference type="GO" id="GO:0015074">
    <property type="term" value="P:DNA integration"/>
    <property type="evidence" value="ECO:0007669"/>
    <property type="project" value="InterPro"/>
</dbReference>
<evidence type="ECO:0000313" key="5">
    <source>
        <dbReference type="EMBL" id="MBC5733794.1"/>
    </source>
</evidence>
<dbReference type="Pfam" id="PF00589">
    <property type="entry name" value="Phage_integrase"/>
    <property type="match status" value="1"/>
</dbReference>
<feature type="domain" description="Tyr recombinase" evidence="4">
    <location>
        <begin position="154"/>
        <end position="337"/>
    </location>
</feature>
<name>A0A8J6JEJ8_9FIRM</name>
<evidence type="ECO:0000256" key="2">
    <source>
        <dbReference type="ARBA" id="ARBA00023125"/>
    </source>
</evidence>
<reference evidence="5" key="1">
    <citation type="submission" date="2020-08" db="EMBL/GenBank/DDBJ databases">
        <title>Genome public.</title>
        <authorList>
            <person name="Liu C."/>
            <person name="Sun Q."/>
        </authorList>
    </citation>
    <scope>NUCLEOTIDE SEQUENCE</scope>
    <source>
        <strain evidence="5">NSJ-51</strain>
    </source>
</reference>
<dbReference type="AlphaFoldDB" id="A0A8J6JEJ8"/>
<organism evidence="5 6">
    <name type="scientific">Lawsonibacter hominis</name>
    <dbReference type="NCBI Taxonomy" id="2763053"/>
    <lineage>
        <taxon>Bacteria</taxon>
        <taxon>Bacillati</taxon>
        <taxon>Bacillota</taxon>
        <taxon>Clostridia</taxon>
        <taxon>Eubacteriales</taxon>
        <taxon>Oscillospiraceae</taxon>
        <taxon>Lawsonibacter</taxon>
    </lineage>
</organism>
<dbReference type="Gene3D" id="1.10.150.130">
    <property type="match status" value="1"/>
</dbReference>
<dbReference type="EMBL" id="JACOPP010000009">
    <property type="protein sequence ID" value="MBC5733794.1"/>
    <property type="molecule type" value="Genomic_DNA"/>
</dbReference>
<evidence type="ECO:0000313" key="6">
    <source>
        <dbReference type="Proteomes" id="UP000661435"/>
    </source>
</evidence>
<gene>
    <name evidence="5" type="ORF">H8S57_08640</name>
</gene>
<dbReference type="InterPro" id="IPR010998">
    <property type="entry name" value="Integrase_recombinase_N"/>
</dbReference>
<dbReference type="PROSITE" id="PS51898">
    <property type="entry name" value="TYR_RECOMBINASE"/>
    <property type="match status" value="1"/>
</dbReference>
<keyword evidence="2" id="KW-0238">DNA-binding</keyword>
<keyword evidence="3" id="KW-0233">DNA recombination</keyword>
<accession>A0A8J6JEJ8</accession>
<dbReference type="CDD" id="cd01189">
    <property type="entry name" value="INT_ICEBs1_C_like"/>
    <property type="match status" value="1"/>
</dbReference>
<dbReference type="Gene3D" id="1.10.443.10">
    <property type="entry name" value="Intergrase catalytic core"/>
    <property type="match status" value="1"/>
</dbReference>
<comment type="caution">
    <text evidence="5">The sequence shown here is derived from an EMBL/GenBank/DDBJ whole genome shotgun (WGS) entry which is preliminary data.</text>
</comment>
<dbReference type="RefSeq" id="WP_186907679.1">
    <property type="nucleotide sequence ID" value="NZ_JACOPP010000009.1"/>
</dbReference>
<dbReference type="PANTHER" id="PTHR30349:SF41">
    <property type="entry name" value="INTEGRASE_RECOMBINASE PROTEIN MJ0367-RELATED"/>
    <property type="match status" value="1"/>
</dbReference>